<keyword evidence="4" id="KW-0862">Zinc</keyword>
<evidence type="ECO:0000313" key="7">
    <source>
        <dbReference type="Proteomes" id="UP000030826"/>
    </source>
</evidence>
<dbReference type="EMBL" id="JRFJ01000001">
    <property type="protein sequence ID" value="KHJ55580.1"/>
    <property type="molecule type" value="Genomic_DNA"/>
</dbReference>
<comment type="similarity">
    <text evidence="2">Belongs to the zinc-containing alcohol dehydrogenase family.</text>
</comment>
<dbReference type="AlphaFoldDB" id="A0A0B1Q9R8"/>
<sequence>MDVGRMARALWLESEGTARLRQEPTPHAGPGDVVVRAAYSGISRGTERLVFDGRVPPGSWQDMRGPHMQGGFGFPLKYGYAVVGDIVAGQPDRVGETVFCLHPHQDVFGIPAADAVPVPAGVPHRRAVLAANMETALNIVWDANILPGDRVAVFGAGVVGCLVAYLAARIPATKVVIIDRQACRAETADALGIAFAGSSTGQSDCDVVVNVTGSGEALCESIEIAGIEARIVEASWYGSRPAELHLGGAFHSRRLTIASSQVGAVSPSRAPRWASRRRLETALALLADERLDCLVVGESAFDSLDADYAGILADPSTLCHCVRY</sequence>
<dbReference type="SUPFAM" id="SSF51735">
    <property type="entry name" value="NAD(P)-binding Rossmann-fold domains"/>
    <property type="match status" value="1"/>
</dbReference>
<evidence type="ECO:0000256" key="5">
    <source>
        <dbReference type="ARBA" id="ARBA00023002"/>
    </source>
</evidence>
<evidence type="ECO:0000313" key="6">
    <source>
        <dbReference type="EMBL" id="KHJ55580.1"/>
    </source>
</evidence>
<dbReference type="OrthoDB" id="9781588at2"/>
<dbReference type="PANTHER" id="PTHR43350">
    <property type="entry name" value="NAD-DEPENDENT ALCOHOL DEHYDROGENASE"/>
    <property type="match status" value="1"/>
</dbReference>
<dbReference type="GO" id="GO:0046872">
    <property type="term" value="F:metal ion binding"/>
    <property type="evidence" value="ECO:0007669"/>
    <property type="project" value="UniProtKB-KW"/>
</dbReference>
<protein>
    <submittedName>
        <fullName evidence="6">Dehydrogenase</fullName>
    </submittedName>
</protein>
<evidence type="ECO:0000256" key="1">
    <source>
        <dbReference type="ARBA" id="ARBA00001947"/>
    </source>
</evidence>
<dbReference type="STRING" id="370622.LA66_02710"/>
<comment type="cofactor">
    <cofactor evidence="1">
        <name>Zn(2+)</name>
        <dbReference type="ChEBI" id="CHEBI:29105"/>
    </cofactor>
</comment>
<dbReference type="CDD" id="cd08255">
    <property type="entry name" value="2-desacetyl-2-hydroxyethyl_bacteriochlorophyllide_like"/>
    <property type="match status" value="1"/>
</dbReference>
<name>A0A0B1Q9R8_9HYPH</name>
<comment type="caution">
    <text evidence="6">The sequence shown here is derived from an EMBL/GenBank/DDBJ whole genome shotgun (WGS) entry which is preliminary data.</text>
</comment>
<gene>
    <name evidence="6" type="ORF">LA66_02710</name>
</gene>
<dbReference type="GO" id="GO:0016491">
    <property type="term" value="F:oxidoreductase activity"/>
    <property type="evidence" value="ECO:0007669"/>
    <property type="project" value="UniProtKB-KW"/>
</dbReference>
<accession>A0A0B1Q9R8</accession>
<dbReference type="SUPFAM" id="SSF50129">
    <property type="entry name" value="GroES-like"/>
    <property type="match status" value="1"/>
</dbReference>
<dbReference type="Gene3D" id="3.40.50.720">
    <property type="entry name" value="NAD(P)-binding Rossmann-like Domain"/>
    <property type="match status" value="1"/>
</dbReference>
<dbReference type="InterPro" id="IPR011032">
    <property type="entry name" value="GroES-like_sf"/>
</dbReference>
<keyword evidence="3" id="KW-0479">Metal-binding</keyword>
<dbReference type="PANTHER" id="PTHR43350:SF19">
    <property type="entry name" value="D-GULOSIDE 3-DEHYDROGENASE"/>
    <property type="match status" value="1"/>
</dbReference>
<dbReference type="Proteomes" id="UP000030826">
    <property type="component" value="Unassembled WGS sequence"/>
</dbReference>
<organism evidence="6 7">
    <name type="scientific">Aureimonas altamirensis</name>
    <dbReference type="NCBI Taxonomy" id="370622"/>
    <lineage>
        <taxon>Bacteria</taxon>
        <taxon>Pseudomonadati</taxon>
        <taxon>Pseudomonadota</taxon>
        <taxon>Alphaproteobacteria</taxon>
        <taxon>Hyphomicrobiales</taxon>
        <taxon>Aurantimonadaceae</taxon>
        <taxon>Aureimonas</taxon>
    </lineage>
</organism>
<dbReference type="InterPro" id="IPR036291">
    <property type="entry name" value="NAD(P)-bd_dom_sf"/>
</dbReference>
<evidence type="ECO:0000256" key="2">
    <source>
        <dbReference type="ARBA" id="ARBA00008072"/>
    </source>
</evidence>
<proteinExistence type="inferred from homology"/>
<reference evidence="6 7" key="1">
    <citation type="submission" date="2014-09" db="EMBL/GenBank/DDBJ databases">
        <title>Isolation and characterization of Aurantimonas altamirensis ON-56566 from clinical sample following a dog bite.</title>
        <authorList>
            <person name="Eshaghi A."/>
            <person name="Li A."/>
            <person name="Shahinas D."/>
            <person name="Bahn P."/>
            <person name="Kus J.V."/>
            <person name="Patel S.N."/>
        </authorList>
    </citation>
    <scope>NUCLEOTIDE SEQUENCE [LARGE SCALE GENOMIC DNA]</scope>
    <source>
        <strain evidence="6 7">ON-56566</strain>
    </source>
</reference>
<dbReference type="Gene3D" id="3.90.180.10">
    <property type="entry name" value="Medium-chain alcohol dehydrogenases, catalytic domain"/>
    <property type="match status" value="2"/>
</dbReference>
<keyword evidence="5" id="KW-0560">Oxidoreductase</keyword>
<evidence type="ECO:0000256" key="4">
    <source>
        <dbReference type="ARBA" id="ARBA00022833"/>
    </source>
</evidence>
<evidence type="ECO:0000256" key="3">
    <source>
        <dbReference type="ARBA" id="ARBA00022723"/>
    </source>
</evidence>